<evidence type="ECO:0000256" key="4">
    <source>
        <dbReference type="RuleBase" id="RU003345"/>
    </source>
</evidence>
<accession>A0ABQ5UIP8</accession>
<reference evidence="6" key="2">
    <citation type="submission" date="2023-01" db="EMBL/GenBank/DDBJ databases">
        <title>Draft genome sequence of Devosia yakushimensis strain NBRC 103855.</title>
        <authorList>
            <person name="Sun Q."/>
            <person name="Mori K."/>
        </authorList>
    </citation>
    <scope>NUCLEOTIDE SEQUENCE</scope>
    <source>
        <strain evidence="6">NBRC 103855</strain>
    </source>
</reference>
<keyword evidence="7" id="KW-1185">Reference proteome</keyword>
<evidence type="ECO:0000256" key="2">
    <source>
        <dbReference type="ARBA" id="ARBA00023002"/>
    </source>
</evidence>
<dbReference type="InterPro" id="IPR016162">
    <property type="entry name" value="Ald_DH_N"/>
</dbReference>
<dbReference type="PANTHER" id="PTHR43353:SF5">
    <property type="entry name" value="SUCCINATE-SEMIALDEHYDE DEHYDROGENASE, MITOCHONDRIAL"/>
    <property type="match status" value="1"/>
</dbReference>
<dbReference type="SUPFAM" id="SSF53720">
    <property type="entry name" value="ALDH-like"/>
    <property type="match status" value="1"/>
</dbReference>
<evidence type="ECO:0000313" key="6">
    <source>
        <dbReference type="EMBL" id="GLQ11927.1"/>
    </source>
</evidence>
<dbReference type="InterPro" id="IPR016161">
    <property type="entry name" value="Ald_DH/histidinol_DH"/>
</dbReference>
<dbReference type="Gene3D" id="3.40.605.10">
    <property type="entry name" value="Aldehyde Dehydrogenase, Chain A, domain 1"/>
    <property type="match status" value="1"/>
</dbReference>
<dbReference type="CDD" id="cd07103">
    <property type="entry name" value="ALDH_F5_SSADH_GabD"/>
    <property type="match status" value="1"/>
</dbReference>
<evidence type="ECO:0000259" key="5">
    <source>
        <dbReference type="Pfam" id="PF00171"/>
    </source>
</evidence>
<feature type="active site" evidence="3">
    <location>
        <position position="263"/>
    </location>
</feature>
<dbReference type="InterPro" id="IPR029510">
    <property type="entry name" value="Ald_DH_CS_GLU"/>
</dbReference>
<dbReference type="Gene3D" id="3.40.309.10">
    <property type="entry name" value="Aldehyde Dehydrogenase, Chain A, domain 2"/>
    <property type="match status" value="1"/>
</dbReference>
<reference evidence="6" key="1">
    <citation type="journal article" date="2014" name="Int. J. Syst. Evol. Microbiol.">
        <title>Complete genome of a new Firmicutes species belonging to the dominant human colonic microbiota ('Ruminococcus bicirculans') reveals two chromosomes and a selective capacity to utilize plant glucans.</title>
        <authorList>
            <consortium name="NISC Comparative Sequencing Program"/>
            <person name="Wegmann U."/>
            <person name="Louis P."/>
            <person name="Goesmann A."/>
            <person name="Henrissat B."/>
            <person name="Duncan S.H."/>
            <person name="Flint H.J."/>
        </authorList>
    </citation>
    <scope>NUCLEOTIDE SEQUENCE</scope>
    <source>
        <strain evidence="6">NBRC 103855</strain>
    </source>
</reference>
<dbReference type="InterPro" id="IPR015590">
    <property type="entry name" value="Aldehyde_DH_dom"/>
</dbReference>
<comment type="caution">
    <text evidence="6">The sequence shown here is derived from an EMBL/GenBank/DDBJ whole genome shotgun (WGS) entry which is preliminary data.</text>
</comment>
<dbReference type="PANTHER" id="PTHR43353">
    <property type="entry name" value="SUCCINATE-SEMIALDEHYDE DEHYDROGENASE, MITOCHONDRIAL"/>
    <property type="match status" value="1"/>
</dbReference>
<proteinExistence type="inferred from homology"/>
<dbReference type="Pfam" id="PF00171">
    <property type="entry name" value="Aldedh"/>
    <property type="match status" value="1"/>
</dbReference>
<name>A0ABQ5UIP8_9HYPH</name>
<evidence type="ECO:0000256" key="3">
    <source>
        <dbReference type="PROSITE-ProRule" id="PRU10007"/>
    </source>
</evidence>
<dbReference type="Proteomes" id="UP001161406">
    <property type="component" value="Unassembled WGS sequence"/>
</dbReference>
<gene>
    <name evidence="6" type="ORF">GCM10007913_38590</name>
</gene>
<dbReference type="PROSITE" id="PS00687">
    <property type="entry name" value="ALDEHYDE_DEHYDR_GLU"/>
    <property type="match status" value="1"/>
</dbReference>
<evidence type="ECO:0000313" key="7">
    <source>
        <dbReference type="Proteomes" id="UP001161406"/>
    </source>
</evidence>
<dbReference type="InterPro" id="IPR050740">
    <property type="entry name" value="Aldehyde_DH_Superfamily"/>
</dbReference>
<protein>
    <submittedName>
        <fullName evidence="6">NAD-dependent succinate-semialdehyde dehydrogenase</fullName>
    </submittedName>
</protein>
<keyword evidence="2 4" id="KW-0560">Oxidoreductase</keyword>
<feature type="domain" description="Aldehyde dehydrogenase" evidence="5">
    <location>
        <begin position="26"/>
        <end position="486"/>
    </location>
</feature>
<dbReference type="EMBL" id="BSNG01000003">
    <property type="protein sequence ID" value="GLQ11927.1"/>
    <property type="molecule type" value="Genomic_DNA"/>
</dbReference>
<dbReference type="InterPro" id="IPR016163">
    <property type="entry name" value="Ald_DH_C"/>
</dbReference>
<sequence>MNVHSPVKLSFDPRQLPSDLWIGGKWRPGMTGKRMEVFDPSTGKAIATIADASIEDALDAVSAAHTAAPGWAATAPRERGEILRRCFDLMIARRDMLAELISLENGKSLSDAKGEVTYAAEFFRWFSEEAVRLNGDIYSAPSGANKIVVQHQPIGVAVLITPWNFPAAMATRKIAPALAAGCTCVLKPATETPLTAYVLADLYREAGVPDGVVNVITTSRSGATVSAMLHDPRVRKLSFTGSTEVGRKLLHEAADNVISCSMELGGNAPFIVFDDADLEAALDGAMIAKMRNGGEACTAANRFYVQSGIADAFSKGLTDRMAALKVGAGYDPATQCGPLINKDAVERIGGLVDEAVADGAAVLAGGKADDRAGFYFAPTVLAGVKADARITREEIFGPVVAISTFDREDDVVASANDTEYGLIAYVYTGDLARGLRVSERLESGMVGLNRGLVSDPAAPFGGVKQSGLGREGAHHGIMEFCETKYIAVSW</sequence>
<organism evidence="6 7">
    <name type="scientific">Devosia yakushimensis</name>
    <dbReference type="NCBI Taxonomy" id="470028"/>
    <lineage>
        <taxon>Bacteria</taxon>
        <taxon>Pseudomonadati</taxon>
        <taxon>Pseudomonadota</taxon>
        <taxon>Alphaproteobacteria</taxon>
        <taxon>Hyphomicrobiales</taxon>
        <taxon>Devosiaceae</taxon>
        <taxon>Devosia</taxon>
    </lineage>
</organism>
<dbReference type="RefSeq" id="WP_284393654.1">
    <property type="nucleotide sequence ID" value="NZ_BSNG01000003.1"/>
</dbReference>
<comment type="similarity">
    <text evidence="1 4">Belongs to the aldehyde dehydrogenase family.</text>
</comment>
<evidence type="ECO:0000256" key="1">
    <source>
        <dbReference type="ARBA" id="ARBA00009986"/>
    </source>
</evidence>